<dbReference type="GO" id="GO:0005739">
    <property type="term" value="C:mitochondrion"/>
    <property type="evidence" value="ECO:0007669"/>
    <property type="project" value="TreeGrafter"/>
</dbReference>
<evidence type="ECO:0000256" key="11">
    <source>
        <dbReference type="SAM" id="MobiDB-lite"/>
    </source>
</evidence>
<dbReference type="GO" id="GO:0016020">
    <property type="term" value="C:membrane"/>
    <property type="evidence" value="ECO:0007669"/>
    <property type="project" value="UniProtKB-SubCell"/>
</dbReference>
<keyword evidence="5" id="KW-1133">Transmembrane helix</keyword>
<evidence type="ECO:0000256" key="1">
    <source>
        <dbReference type="ARBA" id="ARBA00004141"/>
    </source>
</evidence>
<keyword evidence="7" id="KW-0472">Membrane</keyword>
<evidence type="ECO:0000256" key="4">
    <source>
        <dbReference type="ARBA" id="ARBA00022692"/>
    </source>
</evidence>
<gene>
    <name evidence="12" type="ORF">FH972_024923</name>
</gene>
<evidence type="ECO:0008006" key="14">
    <source>
        <dbReference type="Google" id="ProtNLM"/>
    </source>
</evidence>
<comment type="subcellular location">
    <subcellularLocation>
        <location evidence="1">Membrane</location>
        <topology evidence="1">Multi-pass membrane protein</topology>
    </subcellularLocation>
</comment>
<dbReference type="AlphaFoldDB" id="A0A5N6KZW7"/>
<evidence type="ECO:0000256" key="8">
    <source>
        <dbReference type="ARBA" id="ARBA00023209"/>
    </source>
</evidence>
<proteinExistence type="inferred from homology"/>
<keyword evidence="3 10" id="KW-0808">Transferase</keyword>
<dbReference type="InterPro" id="IPR050324">
    <property type="entry name" value="CDP-alcohol_PTase-I"/>
</dbReference>
<protein>
    <recommendedName>
        <fullName evidence="14">CDP-diacylglycerol--glycerol-3-phosphate 3-phosphatidyltransferase</fullName>
    </recommendedName>
</protein>
<keyword evidence="13" id="KW-1185">Reference proteome</keyword>
<accession>A0A5N6KZW7</accession>
<dbReference type="GO" id="GO:0043337">
    <property type="term" value="F:cardiolipin synthase (CMP-forming)"/>
    <property type="evidence" value="ECO:0007669"/>
    <property type="project" value="TreeGrafter"/>
</dbReference>
<comment type="caution">
    <text evidence="12">The sequence shown here is derived from an EMBL/GenBank/DDBJ whole genome shotgun (WGS) entry which is preliminary data.</text>
</comment>
<dbReference type="InterPro" id="IPR043130">
    <property type="entry name" value="CDP-OH_PTrfase_TM_dom"/>
</dbReference>
<dbReference type="InterPro" id="IPR048254">
    <property type="entry name" value="CDP_ALCOHOL_P_TRANSF_CS"/>
</dbReference>
<keyword evidence="2" id="KW-0444">Lipid biosynthesis</keyword>
<dbReference type="PROSITE" id="PS00379">
    <property type="entry name" value="CDP_ALCOHOL_P_TRANSF"/>
    <property type="match status" value="1"/>
</dbReference>
<feature type="region of interest" description="Disordered" evidence="11">
    <location>
        <begin position="76"/>
        <end position="98"/>
    </location>
</feature>
<dbReference type="InterPro" id="IPR000462">
    <property type="entry name" value="CDP-OH_P_trans"/>
</dbReference>
<dbReference type="GO" id="GO:0032049">
    <property type="term" value="P:cardiolipin biosynthetic process"/>
    <property type="evidence" value="ECO:0007669"/>
    <property type="project" value="TreeGrafter"/>
</dbReference>
<keyword evidence="4" id="KW-0812">Transmembrane</keyword>
<dbReference type="PANTHER" id="PTHR14269:SF60">
    <property type="entry name" value="CARDIOLIPIN SYNTHASE (CMP-FORMING)"/>
    <property type="match status" value="1"/>
</dbReference>
<evidence type="ECO:0000313" key="12">
    <source>
        <dbReference type="EMBL" id="KAB8416404.1"/>
    </source>
</evidence>
<keyword evidence="9" id="KW-1208">Phospholipid metabolism</keyword>
<name>A0A5N6KZW7_9ROSI</name>
<sequence>MTTCNLGIDRSVLRLLRRKAGTAWQKSRTSHSFVTVACHPSIHSFKRLPGSGGPGTILQKYNADRHLPGLQTRSLSNSSRCLARPTNNNTDPDPQKSVVQQTKDLRKTIQTKLSQNLTHENIYNLPNALTLSRLVLTPVIGYLVLHDQHAWAVGLFVYAGTTDLVDGWIARKWKLQTVVGSVIDPMADKLLMTVLTVCLALKGALPMYIATLILGRDVSLAIAAIYYRWASLPAPRTLARYWDFSLPSAEVHPTTISKYNTALQLMLIGATTAMPLIDGGAFVSGIKIDDALTAAQWIVAGTTVWSGASYLYTRNAVKILGEKTEGEKKAILKRGRRVIAASFASCLGLALYLES</sequence>
<keyword evidence="6" id="KW-0443">Lipid metabolism</keyword>
<keyword evidence="8" id="KW-0594">Phospholipid biosynthesis</keyword>
<evidence type="ECO:0000256" key="10">
    <source>
        <dbReference type="RuleBase" id="RU003750"/>
    </source>
</evidence>
<dbReference type="OrthoDB" id="10020554at2759"/>
<dbReference type="Pfam" id="PF01066">
    <property type="entry name" value="CDP-OH_P_transf"/>
    <property type="match status" value="1"/>
</dbReference>
<reference evidence="12 13" key="1">
    <citation type="submission" date="2019-06" db="EMBL/GenBank/DDBJ databases">
        <title>A chromosomal-level reference genome of Carpinus fangiana (Coryloideae, Betulaceae).</title>
        <authorList>
            <person name="Yang X."/>
            <person name="Wang Z."/>
            <person name="Zhang L."/>
            <person name="Hao G."/>
            <person name="Liu J."/>
            <person name="Yang Y."/>
        </authorList>
    </citation>
    <scope>NUCLEOTIDE SEQUENCE [LARGE SCALE GENOMIC DNA]</scope>
    <source>
        <strain evidence="12">Cfa_2016G</strain>
        <tissue evidence="12">Leaf</tissue>
    </source>
</reference>
<evidence type="ECO:0000256" key="3">
    <source>
        <dbReference type="ARBA" id="ARBA00022679"/>
    </source>
</evidence>
<dbReference type="Gene3D" id="1.20.120.1760">
    <property type="match status" value="1"/>
</dbReference>
<dbReference type="EMBL" id="VIBQ01000031">
    <property type="protein sequence ID" value="KAB8416404.1"/>
    <property type="molecule type" value="Genomic_DNA"/>
</dbReference>
<organism evidence="12 13">
    <name type="scientific">Carpinus fangiana</name>
    <dbReference type="NCBI Taxonomy" id="176857"/>
    <lineage>
        <taxon>Eukaryota</taxon>
        <taxon>Viridiplantae</taxon>
        <taxon>Streptophyta</taxon>
        <taxon>Embryophyta</taxon>
        <taxon>Tracheophyta</taxon>
        <taxon>Spermatophyta</taxon>
        <taxon>Magnoliopsida</taxon>
        <taxon>eudicotyledons</taxon>
        <taxon>Gunneridae</taxon>
        <taxon>Pentapetalae</taxon>
        <taxon>rosids</taxon>
        <taxon>fabids</taxon>
        <taxon>Fagales</taxon>
        <taxon>Betulaceae</taxon>
        <taxon>Carpinus</taxon>
    </lineage>
</organism>
<dbReference type="FunFam" id="1.20.120.1760:FF:000017">
    <property type="entry name" value="Phosphatidyl synthase"/>
    <property type="match status" value="1"/>
</dbReference>
<evidence type="ECO:0000256" key="7">
    <source>
        <dbReference type="ARBA" id="ARBA00023136"/>
    </source>
</evidence>
<evidence type="ECO:0000256" key="6">
    <source>
        <dbReference type="ARBA" id="ARBA00023098"/>
    </source>
</evidence>
<evidence type="ECO:0000256" key="2">
    <source>
        <dbReference type="ARBA" id="ARBA00022516"/>
    </source>
</evidence>
<evidence type="ECO:0000256" key="5">
    <source>
        <dbReference type="ARBA" id="ARBA00022989"/>
    </source>
</evidence>
<evidence type="ECO:0000313" key="13">
    <source>
        <dbReference type="Proteomes" id="UP000327013"/>
    </source>
</evidence>
<comment type="similarity">
    <text evidence="10">Belongs to the CDP-alcohol phosphatidyltransferase class-I family.</text>
</comment>
<dbReference type="Proteomes" id="UP000327013">
    <property type="component" value="Unassembled WGS sequence"/>
</dbReference>
<dbReference type="PANTHER" id="PTHR14269">
    <property type="entry name" value="CDP-DIACYLGLYCEROL--GLYCEROL-3-PHOSPHATE 3-PHOSPHATIDYLTRANSFERASE-RELATED"/>
    <property type="match status" value="1"/>
</dbReference>
<evidence type="ECO:0000256" key="9">
    <source>
        <dbReference type="ARBA" id="ARBA00023264"/>
    </source>
</evidence>